<evidence type="ECO:0000256" key="1">
    <source>
        <dbReference type="SAM" id="MobiDB-lite"/>
    </source>
</evidence>
<dbReference type="Gene3D" id="3.40.50.300">
    <property type="entry name" value="P-loop containing nucleotide triphosphate hydrolases"/>
    <property type="match status" value="1"/>
</dbReference>
<reference evidence="2" key="1">
    <citation type="submission" date="2017-10" db="EMBL/GenBank/DDBJ databases">
        <authorList>
            <person name="Armitage A.D."/>
            <person name="Barbara D.J."/>
            <person name="Woodhall J.W."/>
            <person name="Sreenivasaprasad S."/>
            <person name="Lane C.R."/>
            <person name="Clarkson J.P."/>
            <person name="Harrison R.J."/>
        </authorList>
    </citation>
    <scope>NUCLEOTIDE SEQUENCE</scope>
    <source>
        <strain evidence="2">FERA 1164</strain>
    </source>
</reference>
<comment type="caution">
    <text evidence="2">The sequence shown here is derived from an EMBL/GenBank/DDBJ whole genome shotgun (WGS) entry which is preliminary data.</text>
</comment>
<feature type="region of interest" description="Disordered" evidence="1">
    <location>
        <begin position="1"/>
        <end position="26"/>
    </location>
</feature>
<proteinExistence type="predicted"/>
<organism evidence="2 3">
    <name type="scientific">Alternaria tenuissima</name>
    <dbReference type="NCBI Taxonomy" id="119927"/>
    <lineage>
        <taxon>Eukaryota</taxon>
        <taxon>Fungi</taxon>
        <taxon>Dikarya</taxon>
        <taxon>Ascomycota</taxon>
        <taxon>Pezizomycotina</taxon>
        <taxon>Dothideomycetes</taxon>
        <taxon>Pleosporomycetidae</taxon>
        <taxon>Pleosporales</taxon>
        <taxon>Pleosporineae</taxon>
        <taxon>Pleosporaceae</taxon>
        <taxon>Alternaria</taxon>
        <taxon>Alternaria sect. Alternaria</taxon>
        <taxon>Alternaria alternata complex</taxon>
    </lineage>
</organism>
<reference evidence="2" key="2">
    <citation type="journal article" date="2019" name="bioRxiv">
        <title>Genomics, evolutionary history and diagnostics of the Alternaria alternata species group including apple and Asian pear pathotypes.</title>
        <authorList>
            <person name="Armitage A.D."/>
            <person name="Cockerton H.M."/>
            <person name="Sreenivasaprasad S."/>
            <person name="Woodhall J.W."/>
            <person name="Lane C.R."/>
            <person name="Harrison R.J."/>
            <person name="Clarkson J.P."/>
        </authorList>
    </citation>
    <scope>NUCLEOTIDE SEQUENCE</scope>
    <source>
        <strain evidence="2">FERA 1164</strain>
    </source>
</reference>
<dbReference type="InterPro" id="IPR027417">
    <property type="entry name" value="P-loop_NTPase"/>
</dbReference>
<evidence type="ECO:0000313" key="3">
    <source>
        <dbReference type="Proteomes" id="UP000292340"/>
    </source>
</evidence>
<evidence type="ECO:0000313" key="2">
    <source>
        <dbReference type="EMBL" id="RYN35228.1"/>
    </source>
</evidence>
<dbReference type="PANTHER" id="PTHR36681">
    <property type="entry name" value="NUCLEAR GTPASE, GERMINAL CENTER-ASSOCIATED, TANDEM DUPLICATE 3"/>
    <property type="match status" value="1"/>
</dbReference>
<evidence type="ECO:0008006" key="4">
    <source>
        <dbReference type="Google" id="ProtNLM"/>
    </source>
</evidence>
<dbReference type="AlphaFoldDB" id="A0AB37WTS8"/>
<sequence length="631" mass="71658">MASQGKRPADGPLQPITQDSIPPSAKRRVRRRLAEHEEYIRNHCGDVYRHDPAKEAPPDLPLYHSEFSKAESACLRIPNHWLDAIDAIKDPQLTAVLEPEITRMLKTYKSKPESVAVVGRIRQGKSRLIEALLGIDQIAKSGATRIAGPQVPIVYSPRPANSQIPYQAKIEVIDPRACLGSVRQHLGNIIVGFEEHGASSPWANDQASDSMKVLTGLFRGHSEFASEDAIRAFLGYTSGTSESQSLEKRRNALRACIEWAEERRLEIPAVSKIHTTNVTELWHKIAPFANDETTTGNNVLDFKPTLLVGKIEIFGEFRVRCSLGDCPGLDDINEDRKTKAKRYLEDCKVVIAVEEITQAGDNSFLNWFLQDRCKNRPDQRVIVVLSKGDTGLNSADRTKTSFEEHEIADLDWLARRREIVGRAKDNYDWTQFWDRKRCACEIAYIDLEEREIHARERSRRIEDQLRSRYAGLSDNFIVRTTCANDCMRHVKDYDQHTANDLPLSVQSTQIPSLIKDLADVANDRAKDHLKRLCGQMLPELLSFAELVRSTILITSRARPNFNPHEYDKVFRALHEAINRLEEVEDEMSHIHLGSHFSFFEGTQGILRTYQHLLATERYGGADAYQSRASCR</sequence>
<dbReference type="EMBL" id="PDXB01000004">
    <property type="protein sequence ID" value="RYN35228.1"/>
    <property type="molecule type" value="Genomic_DNA"/>
</dbReference>
<protein>
    <recommendedName>
        <fullName evidence="4">GED domain-containing protein</fullName>
    </recommendedName>
</protein>
<name>A0AB37WTS8_9PLEO</name>
<dbReference type="PANTHER" id="PTHR36681:SF3">
    <property type="entry name" value="NUCLEAR GTPASE, GERMINAL CENTER-ASSOCIATED, TANDEM DUPLICATE 3"/>
    <property type="match status" value="1"/>
</dbReference>
<dbReference type="SUPFAM" id="SSF52540">
    <property type="entry name" value="P-loop containing nucleoside triphosphate hydrolases"/>
    <property type="match status" value="1"/>
</dbReference>
<dbReference type="Proteomes" id="UP000292340">
    <property type="component" value="Unassembled WGS sequence"/>
</dbReference>
<accession>A0AB37WTS8</accession>
<gene>
    <name evidence="2" type="ORF">AA0115_g2286</name>
</gene>